<organism evidence="4 5">
    <name type="scientific">Sphingobacterium litopenaei</name>
    <dbReference type="NCBI Taxonomy" id="2763500"/>
    <lineage>
        <taxon>Bacteria</taxon>
        <taxon>Pseudomonadati</taxon>
        <taxon>Bacteroidota</taxon>
        <taxon>Sphingobacteriia</taxon>
        <taxon>Sphingobacteriales</taxon>
        <taxon>Sphingobacteriaceae</taxon>
        <taxon>Sphingobacterium</taxon>
    </lineage>
</organism>
<sequence>MKKILLSLGAVLLMAAGAQAQTGYGLKAGVTLPSYSYGSSDNLSDTKSATNFYITGYLNANVSPNFAIQPGISLQGKGATLVDYKVAGTTYEVNQNTMWIEVPVNFVGKLPVGGAELQLGAGPYVGFGISGKNKFDRISGDGDFASTTLNEFKFGKDETLKGVDFGANITAGVKLAGGFLINANYGLGLTNIAGDKFPSSDVKNRVLSFGIGFEF</sequence>
<feature type="signal peptide" evidence="2">
    <location>
        <begin position="1"/>
        <end position="20"/>
    </location>
</feature>
<dbReference type="Proteomes" id="UP000651271">
    <property type="component" value="Unassembled WGS sequence"/>
</dbReference>
<evidence type="ECO:0000256" key="1">
    <source>
        <dbReference type="ARBA" id="ARBA00022729"/>
    </source>
</evidence>
<keyword evidence="1 2" id="KW-0732">Signal</keyword>
<accession>A0ABR7YCE0</accession>
<evidence type="ECO:0000259" key="3">
    <source>
        <dbReference type="Pfam" id="PF13505"/>
    </source>
</evidence>
<keyword evidence="5" id="KW-1185">Reference proteome</keyword>
<evidence type="ECO:0000313" key="4">
    <source>
        <dbReference type="EMBL" id="MBD1428978.1"/>
    </source>
</evidence>
<dbReference type="InterPro" id="IPR027385">
    <property type="entry name" value="Beta-barrel_OMP"/>
</dbReference>
<comment type="caution">
    <text evidence="4">The sequence shown here is derived from an EMBL/GenBank/DDBJ whole genome shotgun (WGS) entry which is preliminary data.</text>
</comment>
<evidence type="ECO:0000256" key="2">
    <source>
        <dbReference type="SAM" id="SignalP"/>
    </source>
</evidence>
<gene>
    <name evidence="4" type="ORF">H8B04_05275</name>
</gene>
<name>A0ABR7YCE0_9SPHI</name>
<dbReference type="EMBL" id="JACOIJ010000006">
    <property type="protein sequence ID" value="MBD1428978.1"/>
    <property type="molecule type" value="Genomic_DNA"/>
</dbReference>
<reference evidence="4 5" key="1">
    <citation type="submission" date="2020-08" db="EMBL/GenBank/DDBJ databases">
        <title>Sphingobacterium sp. DN04309 isolated from aquaculture water.</title>
        <authorList>
            <person name="Zhang M."/>
        </authorList>
    </citation>
    <scope>NUCLEOTIDE SEQUENCE [LARGE SCALE GENOMIC DNA]</scope>
    <source>
        <strain evidence="4 5">DN04309</strain>
    </source>
</reference>
<feature type="domain" description="Outer membrane protein beta-barrel" evidence="3">
    <location>
        <begin position="5"/>
        <end position="215"/>
    </location>
</feature>
<feature type="chain" id="PRO_5047014301" evidence="2">
    <location>
        <begin position="21"/>
        <end position="215"/>
    </location>
</feature>
<evidence type="ECO:0000313" key="5">
    <source>
        <dbReference type="Proteomes" id="UP000651271"/>
    </source>
</evidence>
<protein>
    <submittedName>
        <fullName evidence="4">PorT family protein</fullName>
    </submittedName>
</protein>
<dbReference type="RefSeq" id="WP_165291903.1">
    <property type="nucleotide sequence ID" value="NZ_JACOIJ010000006.1"/>
</dbReference>
<dbReference type="Pfam" id="PF13505">
    <property type="entry name" value="OMP_b-brl"/>
    <property type="match status" value="1"/>
</dbReference>
<proteinExistence type="predicted"/>